<evidence type="ECO:0000256" key="12">
    <source>
        <dbReference type="ARBA" id="ARBA00023180"/>
    </source>
</evidence>
<comment type="subcellular location">
    <subcellularLocation>
        <location evidence="2">Membrane</location>
    </subcellularLocation>
</comment>
<feature type="transmembrane region" description="Helical" evidence="14">
    <location>
        <begin position="72"/>
        <end position="96"/>
    </location>
</feature>
<evidence type="ECO:0000256" key="4">
    <source>
        <dbReference type="ARBA" id="ARBA00022617"/>
    </source>
</evidence>
<evidence type="ECO:0000256" key="5">
    <source>
        <dbReference type="ARBA" id="ARBA00022692"/>
    </source>
</evidence>
<evidence type="ECO:0000256" key="6">
    <source>
        <dbReference type="ARBA" id="ARBA00022723"/>
    </source>
</evidence>
<sequence length="554" mass="62728">MIDLSNVQLDSLSALCCVAVCGVATHIAIFRIGEWDVAVHRIIASFGLIYASLFSVLAYHGDLERQSLLGAWYIASELLAAFIAGVYGSMVVYRLFFHPLRRFPGPRFAPLSALCAISMSMKKFHMFLEVQKLHRTYGDFIRLGPSEISVASPTAVASIYQNSSPCQKGPWYNVFVPTISLHATRDRQEHTIRRKVWDRGLNAKAMRDYEPRIEKYTGLLMSQLQQRCGKPVDITDWCGFYGFDVMGDLAFGKSFNMLNDGVKHYYMELTQMSTLWGSPIGRASWLYLLVKDIPILNHQIVQFLKWLRKHVDQRKKNEPHLPDLFSWLLNAYKEQSVHTKQDDLNLLGDAHLIVVAGSDTTSTTMTCALFELARHPHVYQKLQKEVDEFLKQGDSPHSHSALAKLKYLQAIIDETMRLYPAIPSGLQRITPPQGLEIDGKFIPGNTIIQTPTYTLNRDERCFARPNDFIPERWTTQPDLVRDGSAFAPFSIGRYSCAGKQLGLLEVRHVLTQIVSKFDIRLAPNQTAAAFQDGLADGFTLLCPKLEMIFETRTT</sequence>
<evidence type="ECO:0000313" key="15">
    <source>
        <dbReference type="EMBL" id="KAF5254107.1"/>
    </source>
</evidence>
<evidence type="ECO:0000256" key="9">
    <source>
        <dbReference type="ARBA" id="ARBA00023004"/>
    </source>
</evidence>
<keyword evidence="16" id="KW-1185">Reference proteome</keyword>
<keyword evidence="8" id="KW-0560">Oxidoreductase</keyword>
<keyword evidence="7 14" id="KW-1133">Transmembrane helix</keyword>
<evidence type="ECO:0000256" key="13">
    <source>
        <dbReference type="PIRSR" id="PIRSR602401-1"/>
    </source>
</evidence>
<comment type="similarity">
    <text evidence="3">Belongs to the cytochrome P450 family.</text>
</comment>
<dbReference type="Gene3D" id="1.10.630.10">
    <property type="entry name" value="Cytochrome P450"/>
    <property type="match status" value="1"/>
</dbReference>
<dbReference type="InterPro" id="IPR050121">
    <property type="entry name" value="Cytochrome_P450_monoxygenase"/>
</dbReference>
<dbReference type="AlphaFoldDB" id="A0A8H5EBR9"/>
<keyword evidence="4 13" id="KW-0349">Heme</keyword>
<reference evidence="15 16" key="1">
    <citation type="journal article" date="2020" name="BMC Genomics">
        <title>Correction to: Identification and distribution of gene clusters required for synthesis of sphingolipid metabolism inhibitors in diverse species of the filamentous fungus Fusarium.</title>
        <authorList>
            <person name="Kim H.S."/>
            <person name="Lohmar J.M."/>
            <person name="Busman M."/>
            <person name="Brown D.W."/>
            <person name="Naumann T.A."/>
            <person name="Divon H.H."/>
            <person name="Lysoe E."/>
            <person name="Uhlig S."/>
            <person name="Proctor R.H."/>
        </authorList>
    </citation>
    <scope>NUCLEOTIDE SEQUENCE [LARGE SCALE GENOMIC DNA]</scope>
    <source>
        <strain evidence="15 16">NRRL 25214</strain>
    </source>
</reference>
<feature type="transmembrane region" description="Helical" evidence="14">
    <location>
        <begin position="12"/>
        <end position="30"/>
    </location>
</feature>
<comment type="caution">
    <text evidence="15">The sequence shown here is derived from an EMBL/GenBank/DDBJ whole genome shotgun (WGS) entry which is preliminary data.</text>
</comment>
<dbReference type="PANTHER" id="PTHR24305:SF112">
    <property type="entry name" value="L-ORNITHINE-N5-MONOOXYGENASE (EUROFUNG)"/>
    <property type="match status" value="1"/>
</dbReference>
<feature type="transmembrane region" description="Helical" evidence="14">
    <location>
        <begin position="42"/>
        <end position="60"/>
    </location>
</feature>
<dbReference type="PANTHER" id="PTHR24305">
    <property type="entry name" value="CYTOCHROME P450"/>
    <property type="match status" value="1"/>
</dbReference>
<accession>A0A8H5EBR9</accession>
<name>A0A8H5EBR9_9HYPO</name>
<dbReference type="Pfam" id="PF00067">
    <property type="entry name" value="p450"/>
    <property type="match status" value="1"/>
</dbReference>
<keyword evidence="6 13" id="KW-0479">Metal-binding</keyword>
<dbReference type="InterPro" id="IPR002401">
    <property type="entry name" value="Cyt_P450_E_grp-I"/>
</dbReference>
<evidence type="ECO:0000256" key="10">
    <source>
        <dbReference type="ARBA" id="ARBA00023033"/>
    </source>
</evidence>
<dbReference type="GO" id="GO:0005506">
    <property type="term" value="F:iron ion binding"/>
    <property type="evidence" value="ECO:0007669"/>
    <property type="project" value="InterPro"/>
</dbReference>
<keyword evidence="11 14" id="KW-0472">Membrane</keyword>
<dbReference type="Proteomes" id="UP000573603">
    <property type="component" value="Unassembled WGS sequence"/>
</dbReference>
<protein>
    <recommendedName>
        <fullName evidence="17">Tryprostatin B 6-hydroxylase</fullName>
    </recommendedName>
</protein>
<dbReference type="FunFam" id="1.10.630.10:FF:000063">
    <property type="entry name" value="Cytochrome P450 monooxygenase"/>
    <property type="match status" value="1"/>
</dbReference>
<evidence type="ECO:0000256" key="3">
    <source>
        <dbReference type="ARBA" id="ARBA00010617"/>
    </source>
</evidence>
<feature type="binding site" description="axial binding residue" evidence="13">
    <location>
        <position position="496"/>
    </location>
    <ligand>
        <name>heme</name>
        <dbReference type="ChEBI" id="CHEBI:30413"/>
    </ligand>
    <ligandPart>
        <name>Fe</name>
        <dbReference type="ChEBI" id="CHEBI:18248"/>
    </ligandPart>
</feature>
<evidence type="ECO:0000256" key="1">
    <source>
        <dbReference type="ARBA" id="ARBA00001971"/>
    </source>
</evidence>
<evidence type="ECO:0000256" key="2">
    <source>
        <dbReference type="ARBA" id="ARBA00004370"/>
    </source>
</evidence>
<dbReference type="GO" id="GO:0016705">
    <property type="term" value="F:oxidoreductase activity, acting on paired donors, with incorporation or reduction of molecular oxygen"/>
    <property type="evidence" value="ECO:0007669"/>
    <property type="project" value="InterPro"/>
</dbReference>
<proteinExistence type="inferred from homology"/>
<dbReference type="EMBL" id="JABEVY010000026">
    <property type="protein sequence ID" value="KAF5254107.1"/>
    <property type="molecule type" value="Genomic_DNA"/>
</dbReference>
<dbReference type="GO" id="GO:1902181">
    <property type="term" value="P:verruculogen biosynthetic process"/>
    <property type="evidence" value="ECO:0007669"/>
    <property type="project" value="UniProtKB-ARBA"/>
</dbReference>
<dbReference type="PRINTS" id="PR00385">
    <property type="entry name" value="P450"/>
</dbReference>
<evidence type="ECO:0000256" key="14">
    <source>
        <dbReference type="SAM" id="Phobius"/>
    </source>
</evidence>
<evidence type="ECO:0000313" key="16">
    <source>
        <dbReference type="Proteomes" id="UP000573603"/>
    </source>
</evidence>
<dbReference type="GO" id="GO:0004497">
    <property type="term" value="F:monooxygenase activity"/>
    <property type="evidence" value="ECO:0007669"/>
    <property type="project" value="UniProtKB-KW"/>
</dbReference>
<dbReference type="InterPro" id="IPR036396">
    <property type="entry name" value="Cyt_P450_sf"/>
</dbReference>
<dbReference type="PRINTS" id="PR00463">
    <property type="entry name" value="EP450I"/>
</dbReference>
<keyword evidence="5 14" id="KW-0812">Transmembrane</keyword>
<keyword evidence="9 13" id="KW-0408">Iron</keyword>
<evidence type="ECO:0000256" key="8">
    <source>
        <dbReference type="ARBA" id="ARBA00023002"/>
    </source>
</evidence>
<dbReference type="GO" id="GO:0020037">
    <property type="term" value="F:heme binding"/>
    <property type="evidence" value="ECO:0007669"/>
    <property type="project" value="InterPro"/>
</dbReference>
<dbReference type="GO" id="GO:0016020">
    <property type="term" value="C:membrane"/>
    <property type="evidence" value="ECO:0007669"/>
    <property type="project" value="UniProtKB-SubCell"/>
</dbReference>
<comment type="cofactor">
    <cofactor evidence="1 13">
        <name>heme</name>
        <dbReference type="ChEBI" id="CHEBI:30413"/>
    </cofactor>
</comment>
<gene>
    <name evidence="15" type="ORF">FANTH_989</name>
</gene>
<organism evidence="15 16">
    <name type="scientific">Fusarium anthophilum</name>
    <dbReference type="NCBI Taxonomy" id="48485"/>
    <lineage>
        <taxon>Eukaryota</taxon>
        <taxon>Fungi</taxon>
        <taxon>Dikarya</taxon>
        <taxon>Ascomycota</taxon>
        <taxon>Pezizomycotina</taxon>
        <taxon>Sordariomycetes</taxon>
        <taxon>Hypocreomycetidae</taxon>
        <taxon>Hypocreales</taxon>
        <taxon>Nectriaceae</taxon>
        <taxon>Fusarium</taxon>
        <taxon>Fusarium fujikuroi species complex</taxon>
    </lineage>
</organism>
<dbReference type="SUPFAM" id="SSF48264">
    <property type="entry name" value="Cytochrome P450"/>
    <property type="match status" value="1"/>
</dbReference>
<keyword evidence="10" id="KW-0503">Monooxygenase</keyword>
<dbReference type="InterPro" id="IPR001128">
    <property type="entry name" value="Cyt_P450"/>
</dbReference>
<evidence type="ECO:0000256" key="11">
    <source>
        <dbReference type="ARBA" id="ARBA00023136"/>
    </source>
</evidence>
<evidence type="ECO:0008006" key="17">
    <source>
        <dbReference type="Google" id="ProtNLM"/>
    </source>
</evidence>
<keyword evidence="12" id="KW-0325">Glycoprotein</keyword>
<evidence type="ECO:0000256" key="7">
    <source>
        <dbReference type="ARBA" id="ARBA00022989"/>
    </source>
</evidence>
<dbReference type="CDD" id="cd11061">
    <property type="entry name" value="CYP67-like"/>
    <property type="match status" value="1"/>
</dbReference>